<dbReference type="GO" id="GO:0004742">
    <property type="term" value="F:dihydrolipoyllysine-residue acetyltransferase activity"/>
    <property type="evidence" value="ECO:0007669"/>
    <property type="project" value="TreeGrafter"/>
</dbReference>
<dbReference type="InterPro" id="IPR001078">
    <property type="entry name" value="2-oxoacid_DH_actylTfrase"/>
</dbReference>
<organism evidence="2 3">
    <name type="scientific">Pristionchus mayeri</name>
    <dbReference type="NCBI Taxonomy" id="1317129"/>
    <lineage>
        <taxon>Eukaryota</taxon>
        <taxon>Metazoa</taxon>
        <taxon>Ecdysozoa</taxon>
        <taxon>Nematoda</taxon>
        <taxon>Chromadorea</taxon>
        <taxon>Rhabditida</taxon>
        <taxon>Rhabditina</taxon>
        <taxon>Diplogasteromorpha</taxon>
        <taxon>Diplogasteroidea</taxon>
        <taxon>Neodiplogasteridae</taxon>
        <taxon>Pristionchus</taxon>
    </lineage>
</organism>
<reference evidence="3" key="1">
    <citation type="submission" date="2022-10" db="EMBL/GenBank/DDBJ databases">
        <title>Genome assembly of Pristionchus species.</title>
        <authorList>
            <person name="Yoshida K."/>
            <person name="Sommer R.J."/>
        </authorList>
    </citation>
    <scope>NUCLEOTIDE SEQUENCE [LARGE SCALE GENOMIC DNA]</scope>
    <source>
        <strain evidence="3">RS5460</strain>
    </source>
</reference>
<dbReference type="PANTHER" id="PTHR23151:SF90">
    <property type="entry name" value="DIHYDROLIPOYLLYSINE-RESIDUE ACETYLTRANSFERASE COMPONENT OF PYRUVATE DEHYDROGENASE COMPLEX, MITOCHONDRIAL-RELATED"/>
    <property type="match status" value="1"/>
</dbReference>
<dbReference type="GO" id="GO:0045254">
    <property type="term" value="C:pyruvate dehydrogenase complex"/>
    <property type="evidence" value="ECO:0007669"/>
    <property type="project" value="InterPro"/>
</dbReference>
<proteinExistence type="predicted"/>
<keyword evidence="3" id="KW-1185">Reference proteome</keyword>
<dbReference type="Gene3D" id="3.30.559.10">
    <property type="entry name" value="Chloramphenicol acetyltransferase-like domain"/>
    <property type="match status" value="1"/>
</dbReference>
<dbReference type="Pfam" id="PF00198">
    <property type="entry name" value="2-oxoacid_dh"/>
    <property type="match status" value="1"/>
</dbReference>
<dbReference type="InterPro" id="IPR045257">
    <property type="entry name" value="E2/Pdx1"/>
</dbReference>
<dbReference type="GO" id="GO:0006086">
    <property type="term" value="P:pyruvate decarboxylation to acetyl-CoA"/>
    <property type="evidence" value="ECO:0007669"/>
    <property type="project" value="InterPro"/>
</dbReference>
<accession>A0AAN5CP24</accession>
<comment type="caution">
    <text evidence="2">The sequence shown here is derived from an EMBL/GenBank/DDBJ whole genome shotgun (WGS) entry which is preliminary data.</text>
</comment>
<protein>
    <recommendedName>
        <fullName evidence="1">2-oxoacid dehydrogenase acyltransferase catalytic domain-containing protein</fullName>
    </recommendedName>
</protein>
<evidence type="ECO:0000259" key="1">
    <source>
        <dbReference type="Pfam" id="PF00198"/>
    </source>
</evidence>
<evidence type="ECO:0000313" key="2">
    <source>
        <dbReference type="EMBL" id="GMR47957.1"/>
    </source>
</evidence>
<feature type="domain" description="2-oxoacid dehydrogenase acyltransferase catalytic" evidence="1">
    <location>
        <begin position="99"/>
        <end position="317"/>
    </location>
</feature>
<sequence>MNGAGFVRRVVSTSSSRQLCTESHGLVGPAVKLLLYHYGISVKDVAPTGPKKNVLKSDVIHVIQSRNLKPAERLARKRENDKSMISTLKGSERSIGGYVDIPLSNMRRTIAKRLSQSKQNIPHEYVAASVVLDEVTSLRRQLKDDGIAISVNDLIIKAVANALRAVPAVNVRWDGDSVVPHLSVDVSVAVATPTGLITPTVFNADTKGVLEISQNVRELARKARENKLTPAQFHGGSFTISNLGMFGSVTGFTAIINEPQAAILTVGSPVYGMSESKKTESRCALTLCYDGRAISSSAARSFISHLAQSLHQPLLLIADTTTLPIHDDQFDYSKLL</sequence>
<dbReference type="SUPFAM" id="SSF47005">
    <property type="entry name" value="Peripheral subunit-binding domain of 2-oxo acid dehydrogenase complex"/>
    <property type="match status" value="1"/>
</dbReference>
<dbReference type="SUPFAM" id="SSF52777">
    <property type="entry name" value="CoA-dependent acyltransferases"/>
    <property type="match status" value="1"/>
</dbReference>
<dbReference type="InterPro" id="IPR023213">
    <property type="entry name" value="CAT-like_dom_sf"/>
</dbReference>
<dbReference type="PANTHER" id="PTHR23151">
    <property type="entry name" value="DIHYDROLIPOAMIDE ACETYL/SUCCINYL-TRANSFERASE-RELATED"/>
    <property type="match status" value="1"/>
</dbReference>
<dbReference type="AlphaFoldDB" id="A0AAN5CP24"/>
<dbReference type="Proteomes" id="UP001328107">
    <property type="component" value="Unassembled WGS sequence"/>
</dbReference>
<name>A0AAN5CP24_9BILA</name>
<dbReference type="InterPro" id="IPR036625">
    <property type="entry name" value="E3-bd_dom_sf"/>
</dbReference>
<evidence type="ECO:0000313" key="3">
    <source>
        <dbReference type="Proteomes" id="UP001328107"/>
    </source>
</evidence>
<gene>
    <name evidence="2" type="ORF">PMAYCL1PPCAC_18152</name>
</gene>
<dbReference type="EMBL" id="BTRK01000004">
    <property type="protein sequence ID" value="GMR47957.1"/>
    <property type="molecule type" value="Genomic_DNA"/>
</dbReference>